<reference evidence="2 3" key="1">
    <citation type="journal article" date="2021" name="Sci. Rep.">
        <title>The distribution of antibiotic resistance genes in chicken gut microbiota commensals.</title>
        <authorList>
            <person name="Juricova H."/>
            <person name="Matiasovicova J."/>
            <person name="Kubasova T."/>
            <person name="Cejkova D."/>
            <person name="Rychlik I."/>
        </authorList>
    </citation>
    <scope>NUCLEOTIDE SEQUENCE [LARGE SCALE GENOMIC DNA]</scope>
    <source>
        <strain evidence="2 3">An537</strain>
    </source>
</reference>
<accession>A0ABS2GG84</accession>
<dbReference type="SUPFAM" id="SSF51126">
    <property type="entry name" value="Pectin lyase-like"/>
    <property type="match status" value="1"/>
</dbReference>
<feature type="domain" description="Filamentous haemagglutinin FhaB/tRNA nuclease CdiA-like TPS" evidence="1">
    <location>
        <begin position="51"/>
        <end position="171"/>
    </location>
</feature>
<dbReference type="InterPro" id="IPR012334">
    <property type="entry name" value="Pectin_lyas_fold"/>
</dbReference>
<dbReference type="Gene3D" id="2.160.20.10">
    <property type="entry name" value="Single-stranded right-handed beta-helix, Pectin lyase-like"/>
    <property type="match status" value="1"/>
</dbReference>
<dbReference type="NCBIfam" id="TIGR01731">
    <property type="entry name" value="fil_hemag_20aa"/>
    <property type="match status" value="7"/>
</dbReference>
<organism evidence="2 3">
    <name type="scientific">Veillonella magna</name>
    <dbReference type="NCBI Taxonomy" id="464322"/>
    <lineage>
        <taxon>Bacteria</taxon>
        <taxon>Bacillati</taxon>
        <taxon>Bacillota</taxon>
        <taxon>Negativicutes</taxon>
        <taxon>Veillonellales</taxon>
        <taxon>Veillonellaceae</taxon>
        <taxon>Veillonella</taxon>
    </lineage>
</organism>
<evidence type="ECO:0000259" key="1">
    <source>
        <dbReference type="SMART" id="SM00912"/>
    </source>
</evidence>
<dbReference type="Pfam" id="PF05860">
    <property type="entry name" value="TPS"/>
    <property type="match status" value="1"/>
</dbReference>
<dbReference type="InterPro" id="IPR010069">
    <property type="entry name" value="CdiA_FHA1_rpt"/>
</dbReference>
<dbReference type="SMART" id="SM00912">
    <property type="entry name" value="Haemagg_act"/>
    <property type="match status" value="1"/>
</dbReference>
<dbReference type="RefSeq" id="WP_205087587.1">
    <property type="nucleotide sequence ID" value="NZ_JACJLA010000004.1"/>
</dbReference>
<dbReference type="Proteomes" id="UP000707138">
    <property type="component" value="Unassembled WGS sequence"/>
</dbReference>
<keyword evidence="3" id="KW-1185">Reference proteome</keyword>
<comment type="caution">
    <text evidence="2">The sequence shown here is derived from an EMBL/GenBank/DDBJ whole genome shotgun (WGS) entry which is preliminary data.</text>
</comment>
<dbReference type="Pfam" id="PF05594">
    <property type="entry name" value="Fil_haemagg"/>
    <property type="match status" value="5"/>
</dbReference>
<feature type="non-terminal residue" evidence="2">
    <location>
        <position position="1586"/>
    </location>
</feature>
<gene>
    <name evidence="2" type="ORF">H6A01_03640</name>
</gene>
<dbReference type="NCBIfam" id="TIGR01901">
    <property type="entry name" value="adhes_NPXG"/>
    <property type="match status" value="1"/>
</dbReference>
<dbReference type="InterPro" id="IPR011050">
    <property type="entry name" value="Pectin_lyase_fold/virulence"/>
</dbReference>
<proteinExistence type="predicted"/>
<name>A0ABS2GG84_9FIRM</name>
<dbReference type="EMBL" id="JACJLA010000004">
    <property type="protein sequence ID" value="MBM6912423.1"/>
    <property type="molecule type" value="Genomic_DNA"/>
</dbReference>
<dbReference type="InterPro" id="IPR008638">
    <property type="entry name" value="FhaB/CdiA-like_TPS"/>
</dbReference>
<protein>
    <submittedName>
        <fullName evidence="2">Filamentous hemagglutinin N-terminal domain-containing protein</fullName>
    </submittedName>
</protein>
<evidence type="ECO:0000313" key="3">
    <source>
        <dbReference type="Proteomes" id="UP000707138"/>
    </source>
</evidence>
<dbReference type="InterPro" id="IPR008619">
    <property type="entry name" value="Filamentous_hemagglutn_rpt"/>
</dbReference>
<sequence>MERKRDLARRIASWITCSVFMAQTGLGVAAGPIMPDRSAPNHRQPLVLETANGIPLVQIAAPNAKGISHNLYTDFNVPKQGAILNNAYRMSQTKLAGQVQGNPNMVRGTARLIINEVTSNKLSHLAGYTEVAGKAANVIIANPNGIRVDGAGFINVPKATLVTGRPTYDAAGNLSTLTVSGGLVEIAGNGLDGRNQDELTILSRAIAVNAGIWANDLMLRTGSNVVEAATGTIQHTIAPEGKRPDVALDVASIGGMYANRIFLVGSERGLGVNMAGRMSSTKVTSIDVNGTIHVSGVMQAEDMQLRTPDDITVTGHTYSTQDTTLTGDTLHVSGLTAAGRNMTATMQHTITNTGAIGGGVTTDGVNRERGNVTLTGTAIIHDKGTVAAGTDITMHAAAITATHGNLSAQGNVTMTTQAPTADPNQVDTVEHGQQTLTDSTISAKGNLTATADGAIQMTHTEAAADHAITVTTQQEAAINRSVVTSGSDTTVTAGSSIHQTDSHVYATRHLTETAGTDITNTNGTVIAKGNTTLTAPQAVVNTGTIGAGIDKQGTLSEKGSLTVRTHTITNDASAMYAGEDMTLTGHTLTNTNGGQLIASRDVTADVTAAIANTKGTIASDHDVTIRTKDIQLDGRLSAGHDLTITTTNDITSRTSADGQGVTQAGHDLHLSTAGTLDSVKPIEAGHTVTIDADHVKQTGGAALNGTNVSVTAGNVTNEALITANDKVTLTVKDTVDTRDGGRIYGDAITIQADRVINHRSQADEDTVAREVAALREKERALQAVFDRDITAFHSKADEERYIEDIHAATKAYDEQKTRTDAAIAAMDTHDPGTIAARKALAIEAKTIENRAKGLFYSGDAMTLTGSEAIHNDGATIEAMGHLTASAPRIANTNETFSVKRVIYAQGNNPDQLQPGEGPEKGKIFDASEFHDNSSGYGTSHIKGTPMDVYERAEYITVRPLTDEEIKAGDEPPDPADIGKTLPSYANDDEIFKTLGVTPMNRPRPAEPGPEQEQWDAENKRIFAELNAKIDAHNAEAEAHNAAIGATSAYRVHPYTYIRTHYYTSKNDVQETREATLRSGGDMTLTGAVVNENSRIVAGGTLTHTGGAVTNTETKKQIQTDTFGTTQFSYTYKRKWPHKSRRRGYHDKVFKTPERKIDNTSTLGIAIYDSNTKGTPTAQSITDRRRQDVTDFLDPFGVASPGTMGVAVGKPGDGPRDIRGLITSSLYTVNPSSTSDYLIETDSRFTDAKRFLGSDYMYNYLKWEPEHAHKRLGDGFYEQELIRNQILQHTGRRYLTGYHSDEEEFKALMDAGIAFAKEYHLTPGISLTKEQMAALTSDIVWLDTMTIMVNGRPMDVIYPRVYMRANSPMRLQDDGALISASQLVVNTKDTVENTGTLLGDAIVISADTLQQGGHIRAKTLGVTTIGDIVTTGTIDAVDTVQLLAGRDIIFNNKVTKLQNQDVLTSMAGIAVSGDEGVLLLSANRDVKLAGATLSAMGDKSRIAIGAERNVDLSTDTLMAKQDMTQDSNNYLRTYRKTELGTAIAGHDITILAKKDVTGRAATIEGTGDVRLGAGQSLTLTSGETISK</sequence>
<evidence type="ECO:0000313" key="2">
    <source>
        <dbReference type="EMBL" id="MBM6912423.1"/>
    </source>
</evidence>